<evidence type="ECO:0000313" key="4">
    <source>
        <dbReference type="EMBL" id="EMJ5135515.1"/>
    </source>
</evidence>
<feature type="domain" description="Mop" evidence="3">
    <location>
        <begin position="74"/>
        <end position="140"/>
    </location>
</feature>
<dbReference type="Pfam" id="PF03459">
    <property type="entry name" value="TOBE"/>
    <property type="match status" value="2"/>
</dbReference>
<organism evidence="5 6">
    <name type="scientific">Providencia stuartii</name>
    <dbReference type="NCBI Taxonomy" id="588"/>
    <lineage>
        <taxon>Bacteria</taxon>
        <taxon>Pseudomonadati</taxon>
        <taxon>Pseudomonadota</taxon>
        <taxon>Gammaproteobacteria</taxon>
        <taxon>Enterobacterales</taxon>
        <taxon>Morganellaceae</taxon>
        <taxon>Providencia</taxon>
    </lineage>
</organism>
<dbReference type="AlphaFoldDB" id="A0A1S1HL69"/>
<protein>
    <submittedName>
        <fullName evidence="4">TOBE domain-containing protein</fullName>
    </submittedName>
    <submittedName>
        <fullName evidence="5">Transporter</fullName>
    </submittedName>
</protein>
<reference evidence="4" key="2">
    <citation type="submission" date="2024-02" db="EMBL/GenBank/DDBJ databases">
        <authorList>
            <consortium name="Clinical and Environmental Microbiology Branch: Whole genome sequencing antimicrobial resistance pathogens in the healthcare setting"/>
        </authorList>
    </citation>
    <scope>NUCLEOTIDE SEQUENCE</scope>
    <source>
        <strain evidence="4">2021GO-0154</strain>
    </source>
</reference>
<dbReference type="EMBL" id="LVIE01000223">
    <property type="protein sequence ID" value="OHT22562.1"/>
    <property type="molecule type" value="Genomic_DNA"/>
</dbReference>
<feature type="domain" description="Mop" evidence="3">
    <location>
        <begin position="2"/>
        <end position="68"/>
    </location>
</feature>
<dbReference type="Gene3D" id="2.40.50.100">
    <property type="match status" value="2"/>
</dbReference>
<evidence type="ECO:0000313" key="5">
    <source>
        <dbReference type="EMBL" id="OHT22562.1"/>
    </source>
</evidence>
<dbReference type="OrthoDB" id="9800709at2"/>
<dbReference type="InterPro" id="IPR005116">
    <property type="entry name" value="Transp-assoc_OB_typ1"/>
</dbReference>
<dbReference type="EMBL" id="ABMABF030000011">
    <property type="protein sequence ID" value="EMJ5135515.1"/>
    <property type="molecule type" value="Genomic_DNA"/>
</dbReference>
<keyword evidence="1 2" id="KW-0500">Molybdenum</keyword>
<reference evidence="5 6" key="1">
    <citation type="submission" date="2016-03" db="EMBL/GenBank/DDBJ databases">
        <title>Genome sequence of Providencia stuartii strain, isolated from the salivary glands of larval Lucilia sericata.</title>
        <authorList>
            <person name="Yuan Y."/>
            <person name="Zhang Y."/>
            <person name="Fu S."/>
            <person name="Crippen T.L."/>
            <person name="Visi D."/>
            <person name="Benbow M.E."/>
            <person name="Allen M."/>
            <person name="Tomberlin J.K."/>
            <person name="Sze S.-H."/>
            <person name="Tarone A.M."/>
        </authorList>
    </citation>
    <scope>NUCLEOTIDE SEQUENCE [LARGE SCALE GENOMIC DNA]</scope>
    <source>
        <strain evidence="5 6">Crippen</strain>
    </source>
</reference>
<dbReference type="InterPro" id="IPR051815">
    <property type="entry name" value="Molybdate_resp_trans_reg"/>
</dbReference>
<dbReference type="RefSeq" id="WP_070929870.1">
    <property type="nucleotide sequence ID" value="NZ_CANMXG010000007.1"/>
</dbReference>
<proteinExistence type="predicted"/>
<evidence type="ECO:0000259" key="3">
    <source>
        <dbReference type="PROSITE" id="PS51866"/>
    </source>
</evidence>
<dbReference type="PANTHER" id="PTHR30432">
    <property type="entry name" value="TRANSCRIPTIONAL REGULATOR MODE"/>
    <property type="match status" value="1"/>
</dbReference>
<keyword evidence="6" id="KW-1185">Reference proteome</keyword>
<evidence type="ECO:0000256" key="1">
    <source>
        <dbReference type="ARBA" id="ARBA00022505"/>
    </source>
</evidence>
<dbReference type="Proteomes" id="UP000179588">
    <property type="component" value="Unassembled WGS sequence"/>
</dbReference>
<dbReference type="PANTHER" id="PTHR30432:SF1">
    <property type="entry name" value="DNA-BINDING TRANSCRIPTIONAL DUAL REGULATOR MODE"/>
    <property type="match status" value="1"/>
</dbReference>
<dbReference type="InterPro" id="IPR004606">
    <property type="entry name" value="Mop_domain"/>
</dbReference>
<sequence>MQVSARNQLTGTVSAIKEGAVNNEVVLSLGNGEELTTVITRESCKTLGLVVGKEAIAIIKAPWVVLAKPDCGLQFSARNQFNGKISNIVEGAVNSTVHLVTDKGIELTAIITNESFQDMALTKGVDITALVKASSVILATRK</sequence>
<name>A0A1S1HL69_PROST</name>
<dbReference type="GO" id="GO:0015689">
    <property type="term" value="P:molybdate ion transport"/>
    <property type="evidence" value="ECO:0007669"/>
    <property type="project" value="InterPro"/>
</dbReference>
<evidence type="ECO:0000313" key="6">
    <source>
        <dbReference type="Proteomes" id="UP000179588"/>
    </source>
</evidence>
<dbReference type="NCBIfam" id="TIGR00638">
    <property type="entry name" value="Mop"/>
    <property type="match status" value="2"/>
</dbReference>
<dbReference type="SUPFAM" id="SSF50331">
    <property type="entry name" value="MOP-like"/>
    <property type="match status" value="2"/>
</dbReference>
<dbReference type="PROSITE" id="PS51866">
    <property type="entry name" value="MOP"/>
    <property type="match status" value="2"/>
</dbReference>
<gene>
    <name evidence="5" type="ORF">A3Q29_10570</name>
    <name evidence="4" type="ORF">RG298_003269</name>
</gene>
<evidence type="ECO:0000256" key="2">
    <source>
        <dbReference type="PROSITE-ProRule" id="PRU01213"/>
    </source>
</evidence>
<accession>A0A1S1HL69</accession>
<comment type="caution">
    <text evidence="5">The sequence shown here is derived from an EMBL/GenBank/DDBJ whole genome shotgun (WGS) entry which is preliminary data.</text>
</comment>
<dbReference type="InterPro" id="IPR008995">
    <property type="entry name" value="Mo/tungstate-bd_C_term_dom"/>
</dbReference>